<dbReference type="GO" id="GO:0001635">
    <property type="term" value="F:calcitonin gene-related peptide receptor activity"/>
    <property type="evidence" value="ECO:0007669"/>
    <property type="project" value="TreeGrafter"/>
</dbReference>
<comment type="function">
    <text evidence="12">Functions as G protein-coupled receptor for calcitonin-gene-related peptides and adrenomedulli. Specificity is modulated by accessory proteins. Activates cAMP-dependent pathway.</text>
</comment>
<dbReference type="PROSITE" id="PS00280">
    <property type="entry name" value="BPTI_KUNITZ_1"/>
    <property type="match status" value="2"/>
</dbReference>
<dbReference type="InterPro" id="IPR002223">
    <property type="entry name" value="Kunitz_BPTI"/>
</dbReference>
<dbReference type="PRINTS" id="PR00249">
    <property type="entry name" value="GPCRSECRETIN"/>
</dbReference>
<dbReference type="GO" id="GO:0004867">
    <property type="term" value="F:serine-type endopeptidase inhibitor activity"/>
    <property type="evidence" value="ECO:0007669"/>
    <property type="project" value="InterPro"/>
</dbReference>
<evidence type="ECO:0000256" key="4">
    <source>
        <dbReference type="ARBA" id="ARBA00022475"/>
    </source>
</evidence>
<dbReference type="Pfam" id="PF02793">
    <property type="entry name" value="HRM"/>
    <property type="match status" value="1"/>
</dbReference>
<feature type="domain" description="G-protein coupled receptors family 2 profile 1" evidence="13">
    <location>
        <begin position="238"/>
        <end position="323"/>
    </location>
</feature>
<dbReference type="InterPro" id="IPR036880">
    <property type="entry name" value="Kunitz_BPTI_sf"/>
</dbReference>
<evidence type="ECO:0000256" key="12">
    <source>
        <dbReference type="RuleBase" id="RU368099"/>
    </source>
</evidence>
<evidence type="ECO:0000256" key="5">
    <source>
        <dbReference type="ARBA" id="ARBA00022692"/>
    </source>
</evidence>
<keyword evidence="9 12" id="KW-1015">Disulfide bond</keyword>
<keyword evidence="12 15" id="KW-0675">Receptor</keyword>
<dbReference type="STRING" id="84645.A0A498NI37"/>
<keyword evidence="8 12" id="KW-0472">Membrane</keyword>
<keyword evidence="7 12" id="KW-1133">Transmembrane helix</keyword>
<organism evidence="15 16">
    <name type="scientific">Labeo rohita</name>
    <name type="common">Indian major carp</name>
    <name type="synonym">Cyprinus rohita</name>
    <dbReference type="NCBI Taxonomy" id="84645"/>
    <lineage>
        <taxon>Eukaryota</taxon>
        <taxon>Metazoa</taxon>
        <taxon>Chordata</taxon>
        <taxon>Craniata</taxon>
        <taxon>Vertebrata</taxon>
        <taxon>Euteleostomi</taxon>
        <taxon>Actinopterygii</taxon>
        <taxon>Neopterygii</taxon>
        <taxon>Teleostei</taxon>
        <taxon>Ostariophysi</taxon>
        <taxon>Cypriniformes</taxon>
        <taxon>Cyprinidae</taxon>
        <taxon>Labeoninae</taxon>
        <taxon>Labeonini</taxon>
        <taxon>Labeo</taxon>
    </lineage>
</organism>
<comment type="similarity">
    <text evidence="2 12">Belongs to the G-protein coupled receptor 2 family.</text>
</comment>
<keyword evidence="12" id="KW-0807">Transducer</keyword>
<keyword evidence="4 12" id="KW-1003">Cell membrane</keyword>
<comment type="caution">
    <text evidence="15">The sequence shown here is derived from an EMBL/GenBank/DDBJ whole genome shotgun (WGS) entry which is preliminary data.</text>
</comment>
<evidence type="ECO:0000256" key="1">
    <source>
        <dbReference type="ARBA" id="ARBA00004651"/>
    </source>
</evidence>
<dbReference type="InterPro" id="IPR003287">
    <property type="entry name" value="GPCR_2_calcitonin_rcpt_fam"/>
</dbReference>
<evidence type="ECO:0000256" key="2">
    <source>
        <dbReference type="ARBA" id="ARBA00005314"/>
    </source>
</evidence>
<dbReference type="GO" id="GO:0004948">
    <property type="term" value="F:calcitonin receptor activity"/>
    <property type="evidence" value="ECO:0007669"/>
    <property type="project" value="UniProtKB-UniRule"/>
</dbReference>
<dbReference type="PRINTS" id="PR01351">
    <property type="entry name" value="CGRPRECEPTOR"/>
</dbReference>
<dbReference type="CDD" id="cd22613">
    <property type="entry name" value="Kunitz_TFPI1_1-like"/>
    <property type="match status" value="1"/>
</dbReference>
<dbReference type="GO" id="GO:0007166">
    <property type="term" value="P:cell surface receptor signaling pathway"/>
    <property type="evidence" value="ECO:0007669"/>
    <property type="project" value="UniProtKB-UniRule"/>
</dbReference>
<dbReference type="SUPFAM" id="SSF57362">
    <property type="entry name" value="BPTI-like"/>
    <property type="match status" value="2"/>
</dbReference>
<reference evidence="15 16" key="1">
    <citation type="submission" date="2018-03" db="EMBL/GenBank/DDBJ databases">
        <title>Draft genome sequence of Rohu Carp (Labeo rohita).</title>
        <authorList>
            <person name="Das P."/>
            <person name="Kushwaha B."/>
            <person name="Joshi C.G."/>
            <person name="Kumar D."/>
            <person name="Nagpure N.S."/>
            <person name="Sahoo L."/>
            <person name="Das S.P."/>
            <person name="Bit A."/>
            <person name="Patnaik S."/>
            <person name="Meher P.K."/>
            <person name="Jayasankar P."/>
            <person name="Koringa P.G."/>
            <person name="Patel N.V."/>
            <person name="Hinsu A.T."/>
            <person name="Kumar R."/>
            <person name="Pandey M."/>
            <person name="Agarwal S."/>
            <person name="Srivastava S."/>
            <person name="Singh M."/>
            <person name="Iquebal M.A."/>
            <person name="Jaiswal S."/>
            <person name="Angadi U.B."/>
            <person name="Kumar N."/>
            <person name="Raza M."/>
            <person name="Shah T.M."/>
            <person name="Rai A."/>
            <person name="Jena J.K."/>
        </authorList>
    </citation>
    <scope>NUCLEOTIDE SEQUENCE [LARGE SCALE GENOMIC DNA]</scope>
    <source>
        <strain evidence="15">DASCIFA01</strain>
        <tissue evidence="15">Testis</tissue>
    </source>
</reference>
<evidence type="ECO:0000256" key="11">
    <source>
        <dbReference type="ARBA" id="ARBA00030562"/>
    </source>
</evidence>
<name>A0A498NI37_LABRO</name>
<dbReference type="PROSITE" id="PS50227">
    <property type="entry name" value="G_PROTEIN_RECEP_F2_3"/>
    <property type="match status" value="1"/>
</dbReference>
<dbReference type="Gene3D" id="4.10.410.10">
    <property type="entry name" value="Pancreatic trypsin inhibitor Kunitz domain"/>
    <property type="match status" value="2"/>
</dbReference>
<dbReference type="InterPro" id="IPR001879">
    <property type="entry name" value="GPCR_2_extracellular_dom"/>
</dbReference>
<evidence type="ECO:0000256" key="9">
    <source>
        <dbReference type="ARBA" id="ARBA00023157"/>
    </source>
</evidence>
<evidence type="ECO:0000313" key="16">
    <source>
        <dbReference type="Proteomes" id="UP000290572"/>
    </source>
</evidence>
<sequence length="545" mass="62429">MKKDEGPCKAIKERFYFDTDTGRCEHFEYGGCQGNANNFETLQECEKMCLVKAASNHMEKNAPFKPEEEVVKPKTEPLAKHVEAPLNASHLPLRRMSQTSAQEADFNPPEFCSSPVDRGDCDGSERRYVHNPRTGRCQMFRYTGCGGNKNNFVHKRHCMKTCMKVAILEDNGRPWGSAYSAVLSRKGWFTLPSINISKCVQFIVLASPEVNESQQLHPQNVYHDIGVTRNKIVTAQFECYQKIMKDTSQDRRVGPVCNRTWDGWLCWDDTEAGVTSEQHCPDYFQDFDPTEMVTKICTESGQWFSHPESNRTWTNFTRCNLHTSEGRRTAMNLFYLALIGHGLSLTSLFISLGIFFHFKSLSCQRITLHKNLFFSFVLNSIITIIWLTAVANNQELVQENPVNLFFLLNIVRVLITKLKVTHQAESSLYMKAVRATLILVPLLGIQYVLLPYKPGERVSAEIYDYVMHILMHYQVQAVLRRHWNQYRIQFGSIIQSDGLRSASYTTSSITEVQGCYSIDGHTEHLNGKNYHDIDNINLKPENPFA</sequence>
<dbReference type="Gene3D" id="4.10.1240.10">
    <property type="entry name" value="GPCR, family 2, extracellular hormone receptor domain"/>
    <property type="match status" value="1"/>
</dbReference>
<evidence type="ECO:0000256" key="6">
    <source>
        <dbReference type="ARBA" id="ARBA00022729"/>
    </source>
</evidence>
<dbReference type="Proteomes" id="UP000290572">
    <property type="component" value="Unassembled WGS sequence"/>
</dbReference>
<dbReference type="SMART" id="SM00008">
    <property type="entry name" value="HormR"/>
    <property type="match status" value="1"/>
</dbReference>
<dbReference type="InterPro" id="IPR036445">
    <property type="entry name" value="GPCR_2_extracell_dom_sf"/>
</dbReference>
<dbReference type="Gene3D" id="1.20.1070.10">
    <property type="entry name" value="Rhodopsin 7-helix transmembrane proteins"/>
    <property type="match status" value="2"/>
</dbReference>
<dbReference type="InterPro" id="IPR050332">
    <property type="entry name" value="GPCR_2"/>
</dbReference>
<dbReference type="PROSITE" id="PS50279">
    <property type="entry name" value="BPTI_KUNITZ_2"/>
    <property type="match status" value="2"/>
</dbReference>
<dbReference type="GO" id="GO:0005886">
    <property type="term" value="C:plasma membrane"/>
    <property type="evidence" value="ECO:0007669"/>
    <property type="project" value="UniProtKB-SubCell"/>
</dbReference>
<feature type="domain" description="BPTI/Kunitz inhibitor" evidence="14">
    <location>
        <begin position="1"/>
        <end position="49"/>
    </location>
</feature>
<feature type="transmembrane region" description="Helical" evidence="12">
    <location>
        <begin position="333"/>
        <end position="358"/>
    </location>
</feature>
<dbReference type="GO" id="GO:0001605">
    <property type="term" value="F:adrenomedullin receptor activity"/>
    <property type="evidence" value="ECO:0007669"/>
    <property type="project" value="TreeGrafter"/>
</dbReference>
<proteinExistence type="inferred from homology"/>
<dbReference type="PROSITE" id="PS00649">
    <property type="entry name" value="G_PROTEIN_RECEP_F2_1"/>
    <property type="match status" value="1"/>
</dbReference>
<accession>A0A498NI37</accession>
<dbReference type="FunFam" id="4.10.1240.10:FF:000011">
    <property type="entry name" value="Calcitonin gene-related peptide type 1 receptor"/>
    <property type="match status" value="1"/>
</dbReference>
<evidence type="ECO:0000259" key="13">
    <source>
        <dbReference type="PROSITE" id="PS50227"/>
    </source>
</evidence>
<protein>
    <recommendedName>
        <fullName evidence="3 12">Calcitonin gene-related peptide type 1 receptor</fullName>
        <shortName evidence="12">CGRP type 1 receptor</shortName>
    </recommendedName>
    <alternativeName>
        <fullName evidence="11 12">Calcitonin receptor-like receptor</fullName>
    </alternativeName>
</protein>
<feature type="domain" description="BPTI/Kunitz inhibitor" evidence="14">
    <location>
        <begin position="112"/>
        <end position="162"/>
    </location>
</feature>
<comment type="caution">
    <text evidence="12">Lacks conserved residue(s) required for the propagation of feature annotation.</text>
</comment>
<dbReference type="PRINTS" id="PR00759">
    <property type="entry name" value="BASICPTASE"/>
</dbReference>
<keyword evidence="12" id="KW-0297">G-protein coupled receptor</keyword>
<evidence type="ECO:0000313" key="15">
    <source>
        <dbReference type="EMBL" id="RXN31414.1"/>
    </source>
</evidence>
<dbReference type="SUPFAM" id="SSF111418">
    <property type="entry name" value="Hormone receptor domain"/>
    <property type="match status" value="1"/>
</dbReference>
<gene>
    <name evidence="15" type="ORF">ROHU_017078</name>
</gene>
<dbReference type="EMBL" id="QBIY01011468">
    <property type="protein sequence ID" value="RXN31414.1"/>
    <property type="molecule type" value="Genomic_DNA"/>
</dbReference>
<dbReference type="FunFam" id="4.10.410.10:FF:000004">
    <property type="entry name" value="Tissue factor pathway inhibitor"/>
    <property type="match status" value="1"/>
</dbReference>
<comment type="subcellular location">
    <subcellularLocation>
        <location evidence="1 12">Cell membrane</location>
        <topology evidence="1 12">Multi-pass membrane protein</topology>
    </subcellularLocation>
</comment>
<dbReference type="PANTHER" id="PTHR45620:SF21">
    <property type="entry name" value="CALCITONIN GENE-RELATED PEPTIDE TYPE 1 RECEPTOR"/>
    <property type="match status" value="1"/>
</dbReference>
<keyword evidence="5 12" id="KW-0812">Transmembrane</keyword>
<keyword evidence="16" id="KW-1185">Reference proteome</keyword>
<evidence type="ECO:0000256" key="8">
    <source>
        <dbReference type="ARBA" id="ARBA00023136"/>
    </source>
</evidence>
<dbReference type="InterPro" id="IPR020901">
    <property type="entry name" value="Prtase_inh_Kunz-CS"/>
</dbReference>
<dbReference type="InterPro" id="IPR003289">
    <property type="entry name" value="GPCR_2_CGRP1_rcpt"/>
</dbReference>
<dbReference type="GO" id="GO:0007189">
    <property type="term" value="P:adenylate cyclase-activating G protein-coupled receptor signaling pathway"/>
    <property type="evidence" value="ECO:0007669"/>
    <property type="project" value="TreeGrafter"/>
</dbReference>
<dbReference type="PRINTS" id="PR01350">
    <property type="entry name" value="CTRFAMILY"/>
</dbReference>
<dbReference type="Pfam" id="PF00002">
    <property type="entry name" value="7tm_2"/>
    <property type="match status" value="2"/>
</dbReference>
<evidence type="ECO:0000256" key="3">
    <source>
        <dbReference type="ARBA" id="ARBA00015885"/>
    </source>
</evidence>
<dbReference type="FunFam" id="4.10.410.10:FF:000084">
    <property type="entry name" value="Tissue factor pathway inhibitor"/>
    <property type="match status" value="1"/>
</dbReference>
<dbReference type="InterPro" id="IPR000832">
    <property type="entry name" value="GPCR_2_secretin-like"/>
</dbReference>
<dbReference type="Pfam" id="PF00014">
    <property type="entry name" value="Kunitz_BPTI"/>
    <property type="match status" value="2"/>
</dbReference>
<dbReference type="InterPro" id="IPR017983">
    <property type="entry name" value="GPCR_2_secretin-like_CS"/>
</dbReference>
<dbReference type="AlphaFoldDB" id="A0A498NI37"/>
<evidence type="ECO:0000259" key="14">
    <source>
        <dbReference type="PROSITE" id="PS50279"/>
    </source>
</evidence>
<feature type="transmembrane region" description="Helical" evidence="12">
    <location>
        <begin position="370"/>
        <end position="390"/>
    </location>
</feature>
<dbReference type="GO" id="GO:0001525">
    <property type="term" value="P:angiogenesis"/>
    <property type="evidence" value="ECO:0007669"/>
    <property type="project" value="TreeGrafter"/>
</dbReference>
<dbReference type="SMART" id="SM00131">
    <property type="entry name" value="KU"/>
    <property type="match status" value="2"/>
</dbReference>
<evidence type="ECO:0000256" key="10">
    <source>
        <dbReference type="ARBA" id="ARBA00023180"/>
    </source>
</evidence>
<keyword evidence="10 12" id="KW-0325">Glycoprotein</keyword>
<keyword evidence="6 12" id="KW-0732">Signal</keyword>
<dbReference type="PANTHER" id="PTHR45620">
    <property type="entry name" value="PDF RECEPTOR-LIKE PROTEIN-RELATED"/>
    <property type="match status" value="1"/>
</dbReference>
<evidence type="ECO:0000256" key="7">
    <source>
        <dbReference type="ARBA" id="ARBA00022989"/>
    </source>
</evidence>